<keyword evidence="3" id="KW-1185">Reference proteome</keyword>
<evidence type="ECO:0000313" key="2">
    <source>
        <dbReference type="EMBL" id="MDP0397364.1"/>
    </source>
</evidence>
<protein>
    <submittedName>
        <fullName evidence="2">Uncharacterized protein</fullName>
    </submittedName>
</protein>
<sequence>MDPYMPPGLPEPVLVTIGDIHCTRTEVITPAGTFPIEGTQWVVADQTMTTRVTPTWAVIVAIVVALGTCLLGLFFLLVKEDQTQGFVQVTAFGPEGRSYTTAIPVQSFAAVQDTFHRVDYARGLSAGY</sequence>
<keyword evidence="1" id="KW-1133">Transmembrane helix</keyword>
<reference evidence="2" key="1">
    <citation type="submission" date="2023-08" db="EMBL/GenBank/DDBJ databases">
        <title>The draft genome of Tsukamurella strandjordii strain 050030.</title>
        <authorList>
            <person name="Zhao F."/>
            <person name="Feng Y."/>
            <person name="Zong Z."/>
        </authorList>
    </citation>
    <scope>NUCLEOTIDE SEQUENCE</scope>
    <source>
        <strain evidence="2">050030</strain>
    </source>
</reference>
<dbReference type="AlphaFoldDB" id="A0AA90NFD7"/>
<accession>A0AA90NFD7</accession>
<feature type="transmembrane region" description="Helical" evidence="1">
    <location>
        <begin position="56"/>
        <end position="78"/>
    </location>
</feature>
<dbReference type="EMBL" id="JAUTIX010000002">
    <property type="protein sequence ID" value="MDP0397364.1"/>
    <property type="molecule type" value="Genomic_DNA"/>
</dbReference>
<gene>
    <name evidence="2" type="ORF">Q7X28_05440</name>
</gene>
<keyword evidence="1" id="KW-0812">Transmembrane</keyword>
<evidence type="ECO:0000256" key="1">
    <source>
        <dbReference type="SAM" id="Phobius"/>
    </source>
</evidence>
<dbReference type="Proteomes" id="UP001178281">
    <property type="component" value="Unassembled WGS sequence"/>
</dbReference>
<keyword evidence="1" id="KW-0472">Membrane</keyword>
<comment type="caution">
    <text evidence="2">The sequence shown here is derived from an EMBL/GenBank/DDBJ whole genome shotgun (WGS) entry which is preliminary data.</text>
</comment>
<organism evidence="2 3">
    <name type="scientific">Tsukamurella strandjordii</name>
    <dbReference type="NCBI Taxonomy" id="147577"/>
    <lineage>
        <taxon>Bacteria</taxon>
        <taxon>Bacillati</taxon>
        <taxon>Actinomycetota</taxon>
        <taxon>Actinomycetes</taxon>
        <taxon>Mycobacteriales</taxon>
        <taxon>Tsukamurellaceae</taxon>
        <taxon>Tsukamurella</taxon>
    </lineage>
</organism>
<name>A0AA90NFD7_9ACTN</name>
<proteinExistence type="predicted"/>
<dbReference type="RefSeq" id="WP_305110594.1">
    <property type="nucleotide sequence ID" value="NZ_BAAAII010000005.1"/>
</dbReference>
<evidence type="ECO:0000313" key="3">
    <source>
        <dbReference type="Proteomes" id="UP001178281"/>
    </source>
</evidence>